<keyword evidence="1" id="KW-0812">Transmembrane</keyword>
<feature type="transmembrane region" description="Helical" evidence="1">
    <location>
        <begin position="147"/>
        <end position="167"/>
    </location>
</feature>
<sequence length="181" mass="19390">MFSHRNDPLLLAGRVLTIIMQGLLGFAAVALAIATPVILLMRGRINLEIAEKYGDAASAFPTLTVVGLMLLGFIIVTGAFIFFGKLRKIIETVGDGDPFAPENAERLNLMAWLTLGVQVLLIPAAALGVLVAKWADQFEGADIHIDAGVDLSAILLVIVLFILARVFRHGAAMREDLEGTV</sequence>
<feature type="transmembrane region" description="Helical" evidence="1">
    <location>
        <begin position="59"/>
        <end position="83"/>
    </location>
</feature>
<keyword evidence="1" id="KW-1133">Transmembrane helix</keyword>
<dbReference type="RefSeq" id="WP_278017612.1">
    <property type="nucleotide sequence ID" value="NZ_CP121106.1"/>
</dbReference>
<feature type="transmembrane region" description="Helical" evidence="1">
    <location>
        <begin position="109"/>
        <end position="135"/>
    </location>
</feature>
<reference evidence="2 3" key="1">
    <citation type="submission" date="2023-03" db="EMBL/GenBank/DDBJ databases">
        <title>Altererythrobacter sp. CAU 1644 isolated from sand.</title>
        <authorList>
            <person name="Kim W."/>
        </authorList>
    </citation>
    <scope>NUCLEOTIDE SEQUENCE [LARGE SCALE GENOMIC DNA]</scope>
    <source>
        <strain evidence="2 3">CAU 1644</strain>
    </source>
</reference>
<evidence type="ECO:0000256" key="1">
    <source>
        <dbReference type="SAM" id="Phobius"/>
    </source>
</evidence>
<proteinExistence type="predicted"/>
<dbReference type="InterPro" id="IPR021354">
    <property type="entry name" value="DUF2975"/>
</dbReference>
<accession>A0ABY8FVA7</accession>
<keyword evidence="1" id="KW-0472">Membrane</keyword>
<keyword evidence="3" id="KW-1185">Reference proteome</keyword>
<feature type="transmembrane region" description="Helical" evidence="1">
    <location>
        <begin position="12"/>
        <end position="39"/>
    </location>
</feature>
<gene>
    <name evidence="2" type="ORF">P7228_07630</name>
</gene>
<evidence type="ECO:0000313" key="2">
    <source>
        <dbReference type="EMBL" id="WFL78923.1"/>
    </source>
</evidence>
<dbReference type="Pfam" id="PF11188">
    <property type="entry name" value="DUF2975"/>
    <property type="match status" value="1"/>
</dbReference>
<protein>
    <submittedName>
        <fullName evidence="2">DUF2975 domain-containing protein</fullName>
    </submittedName>
</protein>
<name>A0ABY8FVA7_9SPHN</name>
<evidence type="ECO:0000313" key="3">
    <source>
        <dbReference type="Proteomes" id="UP001215827"/>
    </source>
</evidence>
<dbReference type="Proteomes" id="UP001215827">
    <property type="component" value="Chromosome"/>
</dbReference>
<dbReference type="EMBL" id="CP121106">
    <property type="protein sequence ID" value="WFL78923.1"/>
    <property type="molecule type" value="Genomic_DNA"/>
</dbReference>
<organism evidence="2 3">
    <name type="scientific">Altererythrobacter arenosus</name>
    <dbReference type="NCBI Taxonomy" id="3032592"/>
    <lineage>
        <taxon>Bacteria</taxon>
        <taxon>Pseudomonadati</taxon>
        <taxon>Pseudomonadota</taxon>
        <taxon>Alphaproteobacteria</taxon>
        <taxon>Sphingomonadales</taxon>
        <taxon>Erythrobacteraceae</taxon>
        <taxon>Altererythrobacter</taxon>
    </lineage>
</organism>